<keyword evidence="2" id="KW-0472">Membrane</keyword>
<accession>A0A2S5IYM5</accession>
<name>A0A2S5IYM5_9MICC</name>
<sequence length="275" mass="28732">MCRPRGATRLGTTAGISENGGVSDQGDERTTPGTRAGAGEGPATPERQAGRAPAQQTGRPAGGAGPAEDLDDDAPPITLTPNQAKRASSTARGMLIATGATIAVVLPVYFLNPTYTAETYRRDIDVETVARQAAGDAGYLPASPTLPEEWSSTYARWVTGRSDAVDFWEVGFLTADAGYIQLTQTDDANPTWTAQRVEDAQVSGTRTIGGLEWELLDAPNGDTVLTSEVDGATVILNGQASLTEFDAVGEAVVEDVRQNAVDEAERLSSSDTDGS</sequence>
<reference evidence="3 4" key="1">
    <citation type="journal article" date="2014" name="Int. J. Syst. Evol. Microbiol.">
        <title>Arthrobacter pityocampae sp. nov., isolated from Thaumetopoea pityocampa (Lep., Thaumetopoeidae).</title>
        <authorList>
            <person name="Ince I.A."/>
            <person name="Demirbag Z."/>
            <person name="Kati H."/>
        </authorList>
    </citation>
    <scope>NUCLEOTIDE SEQUENCE [LARGE SCALE GENOMIC DNA]</scope>
    <source>
        <strain evidence="3 4">Tp2</strain>
    </source>
</reference>
<feature type="compositionally biased region" description="Polar residues" evidence="1">
    <location>
        <begin position="79"/>
        <end position="89"/>
    </location>
</feature>
<organism evidence="3 4">
    <name type="scientific">Arthrobacter pityocampae</name>
    <dbReference type="NCBI Taxonomy" id="547334"/>
    <lineage>
        <taxon>Bacteria</taxon>
        <taxon>Bacillati</taxon>
        <taxon>Actinomycetota</taxon>
        <taxon>Actinomycetes</taxon>
        <taxon>Micrococcales</taxon>
        <taxon>Micrococcaceae</taxon>
        <taxon>Arthrobacter</taxon>
    </lineage>
</organism>
<dbReference type="EMBL" id="PRKW01000003">
    <property type="protein sequence ID" value="PPB49631.1"/>
    <property type="molecule type" value="Genomic_DNA"/>
</dbReference>
<keyword evidence="2" id="KW-1133">Transmembrane helix</keyword>
<proteinExistence type="predicted"/>
<dbReference type="InterPro" id="IPR025339">
    <property type="entry name" value="DUF4245"/>
</dbReference>
<feature type="region of interest" description="Disordered" evidence="1">
    <location>
        <begin position="1"/>
        <end position="89"/>
    </location>
</feature>
<dbReference type="Pfam" id="PF14030">
    <property type="entry name" value="DUF4245"/>
    <property type="match status" value="1"/>
</dbReference>
<evidence type="ECO:0000256" key="1">
    <source>
        <dbReference type="SAM" id="MobiDB-lite"/>
    </source>
</evidence>
<protein>
    <recommendedName>
        <fullName evidence="5">DUF4245 domain-containing protein</fullName>
    </recommendedName>
</protein>
<keyword evidence="4" id="KW-1185">Reference proteome</keyword>
<keyword evidence="2" id="KW-0812">Transmembrane</keyword>
<feature type="transmembrane region" description="Helical" evidence="2">
    <location>
        <begin position="93"/>
        <end position="111"/>
    </location>
</feature>
<evidence type="ECO:0000256" key="2">
    <source>
        <dbReference type="SAM" id="Phobius"/>
    </source>
</evidence>
<dbReference type="OrthoDB" id="4801970at2"/>
<evidence type="ECO:0000313" key="4">
    <source>
        <dbReference type="Proteomes" id="UP000239297"/>
    </source>
</evidence>
<gene>
    <name evidence="3" type="ORF">C4K88_08085</name>
</gene>
<evidence type="ECO:0000313" key="3">
    <source>
        <dbReference type="EMBL" id="PPB49631.1"/>
    </source>
</evidence>
<dbReference type="Proteomes" id="UP000239297">
    <property type="component" value="Unassembled WGS sequence"/>
</dbReference>
<feature type="compositionally biased region" description="Polar residues" evidence="1">
    <location>
        <begin position="10"/>
        <end position="22"/>
    </location>
</feature>
<dbReference type="AlphaFoldDB" id="A0A2S5IYM5"/>
<evidence type="ECO:0008006" key="5">
    <source>
        <dbReference type="Google" id="ProtNLM"/>
    </source>
</evidence>
<comment type="caution">
    <text evidence="3">The sequence shown here is derived from an EMBL/GenBank/DDBJ whole genome shotgun (WGS) entry which is preliminary data.</text>
</comment>